<dbReference type="EMBL" id="FNVN01000003">
    <property type="protein sequence ID" value="SEG52939.1"/>
    <property type="molecule type" value="Genomic_DNA"/>
</dbReference>
<dbReference type="Pfam" id="PF13386">
    <property type="entry name" value="DsbD_2"/>
    <property type="match status" value="1"/>
</dbReference>
<keyword evidence="1" id="KW-1133">Transmembrane helix</keyword>
<evidence type="ECO:0000259" key="2">
    <source>
        <dbReference type="Pfam" id="PF13386"/>
    </source>
</evidence>
<keyword evidence="4" id="KW-1185">Reference proteome</keyword>
<feature type="domain" description="Urease accessory protein UreH-like transmembrane" evidence="2">
    <location>
        <begin position="34"/>
        <end position="252"/>
    </location>
</feature>
<evidence type="ECO:0000313" key="3">
    <source>
        <dbReference type="EMBL" id="SEG52939.1"/>
    </source>
</evidence>
<feature type="transmembrane region" description="Helical" evidence="1">
    <location>
        <begin position="206"/>
        <end position="231"/>
    </location>
</feature>
<name>A0A1H6AWE8_9EURY</name>
<dbReference type="PANTHER" id="PTHR42208">
    <property type="entry name" value="HEAVY METAL TRANSPORTER-RELATED"/>
    <property type="match status" value="1"/>
</dbReference>
<evidence type="ECO:0000256" key="1">
    <source>
        <dbReference type="SAM" id="Phobius"/>
    </source>
</evidence>
<dbReference type="Proteomes" id="UP000236740">
    <property type="component" value="Unassembled WGS sequence"/>
</dbReference>
<evidence type="ECO:0000313" key="4">
    <source>
        <dbReference type="Proteomes" id="UP000236740"/>
    </source>
</evidence>
<sequence length="278" mass="28301">MSALSLGDPVFGIVPLSAVDVGDLAASNVEAGVFLVIGALGGAHCLGMCGPLVSVYADRLEATEDTDVGLSLRQVRQHALFNLGRAGGYAIVGAVLALVGAVAVGAADSVVAFGNGIRAATGILVGTLIMVTGVSYLRGGTGGTVRLPGRLSAVFTRVSTALTSRVDALVGDARIAGLGFGHAFLPCPITFPAYLYAFVIGDPVRAAFLLSLLGLGTFPTLFVYGTALGSLSAGRRRSLHRVLGAAFLLLGYLPLAHGLMLVGIHIPHPMVPIYQPLG</sequence>
<reference evidence="3 4" key="1">
    <citation type="submission" date="2016-10" db="EMBL/GenBank/DDBJ databases">
        <authorList>
            <person name="de Groot N.N."/>
        </authorList>
    </citation>
    <scope>NUCLEOTIDE SEQUENCE [LARGE SCALE GENOMIC DNA]</scope>
    <source>
        <strain evidence="3 4">CGMCC 1.10331</strain>
    </source>
</reference>
<feature type="transmembrane region" description="Helical" evidence="1">
    <location>
        <begin position="243"/>
        <end position="266"/>
    </location>
</feature>
<dbReference type="AlphaFoldDB" id="A0A1H6AWE8"/>
<protein>
    <recommendedName>
        <fullName evidence="2">Urease accessory protein UreH-like transmembrane domain-containing protein</fullName>
    </recommendedName>
</protein>
<organism evidence="3 4">
    <name type="scientific">Halobellus limi</name>
    <dbReference type="NCBI Taxonomy" id="699433"/>
    <lineage>
        <taxon>Archaea</taxon>
        <taxon>Methanobacteriati</taxon>
        <taxon>Methanobacteriota</taxon>
        <taxon>Stenosarchaea group</taxon>
        <taxon>Halobacteria</taxon>
        <taxon>Halobacteriales</taxon>
        <taxon>Haloferacaceae</taxon>
        <taxon>Halobellus</taxon>
    </lineage>
</organism>
<feature type="transmembrane region" description="Helical" evidence="1">
    <location>
        <begin position="175"/>
        <end position="200"/>
    </location>
</feature>
<keyword evidence="1" id="KW-0472">Membrane</keyword>
<feature type="transmembrane region" description="Helical" evidence="1">
    <location>
        <begin position="86"/>
        <end position="107"/>
    </location>
</feature>
<accession>A0A1H6AWE8</accession>
<dbReference type="InterPro" id="IPR039447">
    <property type="entry name" value="UreH-like_TM_dom"/>
</dbReference>
<dbReference type="PANTHER" id="PTHR42208:SF1">
    <property type="entry name" value="HEAVY METAL TRANSPORTER"/>
    <property type="match status" value="1"/>
</dbReference>
<keyword evidence="1" id="KW-0812">Transmembrane</keyword>
<gene>
    <name evidence="3" type="ORF">SAMN04488133_2560</name>
</gene>
<proteinExistence type="predicted"/>
<feature type="transmembrane region" description="Helical" evidence="1">
    <location>
        <begin position="119"/>
        <end position="137"/>
    </location>
</feature>